<evidence type="ECO:0000313" key="6">
    <source>
        <dbReference type="EMBL" id="HFB55193.1"/>
    </source>
</evidence>
<evidence type="ECO:0000256" key="2">
    <source>
        <dbReference type="PIRSR" id="PIRSR601952-1"/>
    </source>
</evidence>
<sequence length="349" mass="37118">MSHYRLRHLILSASLIGLCACTQAVNTKSPAPTGQEVHKAKNIILFIGDGMGISTITAARIFAGQSEGGNGENYKLSFEKFPQTALVRTYNLDAQVPDSAGTASAINTGKRTQIGKINVQPDGPFAGCAKSTDTPPPLFADLAENAGLSTGVVSTARLTHATPAAVYGHALSRGWESDGDVRTGGKEQGCVDLATQLIQYGGQNGLEIALGGGRRAFLPRGHGGKRQDGKNLTIGWTKKSNDHVYVEDASGLRALKPEAKQAVLGLFQSSHMSYEVDRDNAKEPSLTELTQFAIQNLEARGTGYFLMVEAGRIDHAHHATNAYRALSETQELSNAVALADKLTNDDDTL</sequence>
<keyword evidence="1" id="KW-0597">Phosphoprotein</keyword>
<dbReference type="CDD" id="cd16012">
    <property type="entry name" value="ALP"/>
    <property type="match status" value="1"/>
</dbReference>
<dbReference type="Proteomes" id="UP000886042">
    <property type="component" value="Unassembled WGS sequence"/>
</dbReference>
<dbReference type="SMART" id="SM00098">
    <property type="entry name" value="alkPPc"/>
    <property type="match status" value="1"/>
</dbReference>
<feature type="binding site" evidence="3">
    <location>
        <position position="314"/>
    </location>
    <ligand>
        <name>Zn(2+)</name>
        <dbReference type="ChEBI" id="CHEBI:29105"/>
        <label>2</label>
    </ligand>
</feature>
<dbReference type="PANTHER" id="PTHR11596:SF5">
    <property type="entry name" value="ALKALINE PHOSPHATASE"/>
    <property type="match status" value="1"/>
</dbReference>
<feature type="binding site" evidence="3">
    <location>
        <position position="318"/>
    </location>
    <ligand>
        <name>Zn(2+)</name>
        <dbReference type="ChEBI" id="CHEBI:29105"/>
        <label>2</label>
    </ligand>
</feature>
<dbReference type="SUPFAM" id="SSF53649">
    <property type="entry name" value="Alkaline phosphatase-like"/>
    <property type="match status" value="1"/>
</dbReference>
<dbReference type="AlphaFoldDB" id="A0A7C3G5K6"/>
<dbReference type="PROSITE" id="PS51257">
    <property type="entry name" value="PROKAR_LIPOPROTEIN"/>
    <property type="match status" value="1"/>
</dbReference>
<dbReference type="InterPro" id="IPR001952">
    <property type="entry name" value="Alkaline_phosphatase"/>
</dbReference>
<evidence type="ECO:0000256" key="5">
    <source>
        <dbReference type="SAM" id="SignalP"/>
    </source>
</evidence>
<dbReference type="Gene3D" id="3.40.720.10">
    <property type="entry name" value="Alkaline Phosphatase, subunit A"/>
    <property type="match status" value="1"/>
</dbReference>
<keyword evidence="5" id="KW-0732">Signal</keyword>
<name>A0A7C3G5K6_9PROT</name>
<feature type="binding site" evidence="3">
    <location>
        <position position="162"/>
    </location>
    <ligand>
        <name>Mg(2+)</name>
        <dbReference type="ChEBI" id="CHEBI:18420"/>
    </ligand>
</feature>
<feature type="non-terminal residue" evidence="6">
    <location>
        <position position="349"/>
    </location>
</feature>
<feature type="binding site" evidence="3">
    <location>
        <position position="49"/>
    </location>
    <ligand>
        <name>Mg(2+)</name>
        <dbReference type="ChEBI" id="CHEBI:18420"/>
    </ligand>
</feature>
<comment type="cofactor">
    <cofactor evidence="3">
        <name>Mg(2+)</name>
        <dbReference type="ChEBI" id="CHEBI:18420"/>
    </cofactor>
    <text evidence="3">Binds 1 Mg(2+) ion.</text>
</comment>
<feature type="active site" description="Phosphoserine intermediate" evidence="2">
    <location>
        <position position="99"/>
    </location>
</feature>
<feature type="binding site" evidence="3">
    <location>
        <position position="49"/>
    </location>
    <ligand>
        <name>Zn(2+)</name>
        <dbReference type="ChEBI" id="CHEBI:29105"/>
        <label>2</label>
    </ligand>
</feature>
<protein>
    <submittedName>
        <fullName evidence="6">Alkaline phosphatase</fullName>
    </submittedName>
</protein>
<evidence type="ECO:0000256" key="3">
    <source>
        <dbReference type="PIRSR" id="PIRSR601952-2"/>
    </source>
</evidence>
<evidence type="ECO:0000256" key="1">
    <source>
        <dbReference type="ARBA" id="ARBA00022553"/>
    </source>
</evidence>
<feature type="chain" id="PRO_5027728935" evidence="5">
    <location>
        <begin position="25"/>
        <end position="349"/>
    </location>
</feature>
<dbReference type="Pfam" id="PF00245">
    <property type="entry name" value="Alk_phosphatase"/>
    <property type="match status" value="1"/>
</dbReference>
<feature type="binding site" evidence="3">
    <location>
        <position position="160"/>
    </location>
    <ligand>
        <name>Mg(2+)</name>
        <dbReference type="ChEBI" id="CHEBI:18420"/>
    </ligand>
</feature>
<feature type="signal peptide" evidence="5">
    <location>
        <begin position="1"/>
        <end position="24"/>
    </location>
</feature>
<dbReference type="EMBL" id="DRMN01000306">
    <property type="protein sequence ID" value="HFB55193.1"/>
    <property type="molecule type" value="Genomic_DNA"/>
</dbReference>
<feature type="binding site" evidence="3">
    <location>
        <position position="309"/>
    </location>
    <ligand>
        <name>Mg(2+)</name>
        <dbReference type="ChEBI" id="CHEBI:18420"/>
    </ligand>
</feature>
<accession>A0A7C3G5K6</accession>
<reference evidence="6" key="1">
    <citation type="journal article" date="2020" name="mSystems">
        <title>Genome- and Community-Level Interaction Insights into Carbon Utilization and Element Cycling Functions of Hydrothermarchaeota in Hydrothermal Sediment.</title>
        <authorList>
            <person name="Zhou Z."/>
            <person name="Liu Y."/>
            <person name="Xu W."/>
            <person name="Pan J."/>
            <person name="Luo Z.H."/>
            <person name="Li M."/>
        </authorList>
    </citation>
    <scope>NUCLEOTIDE SEQUENCE [LARGE SCALE GENOMIC DNA]</scope>
    <source>
        <strain evidence="6">HyVt-489</strain>
    </source>
</reference>
<dbReference type="PRINTS" id="PR00113">
    <property type="entry name" value="ALKPHPHTASE"/>
</dbReference>
<organism evidence="6">
    <name type="scientific">Hellea balneolensis</name>
    <dbReference type="NCBI Taxonomy" id="287478"/>
    <lineage>
        <taxon>Bacteria</taxon>
        <taxon>Pseudomonadati</taxon>
        <taxon>Pseudomonadota</taxon>
        <taxon>Alphaproteobacteria</taxon>
        <taxon>Maricaulales</taxon>
        <taxon>Robiginitomaculaceae</taxon>
        <taxon>Hellea</taxon>
    </lineage>
</organism>
<comment type="cofactor">
    <cofactor evidence="3">
        <name>Zn(2+)</name>
        <dbReference type="ChEBI" id="CHEBI:29105"/>
    </cofactor>
    <text evidence="3">Binds 2 Zn(2+) ions.</text>
</comment>
<dbReference type="InterPro" id="IPR017850">
    <property type="entry name" value="Alkaline_phosphatase_core_sf"/>
</dbReference>
<keyword evidence="3" id="KW-0479">Metal-binding</keyword>
<evidence type="ECO:0000256" key="4">
    <source>
        <dbReference type="RuleBase" id="RU003946"/>
    </source>
</evidence>
<dbReference type="PANTHER" id="PTHR11596">
    <property type="entry name" value="ALKALINE PHOSPHATASE"/>
    <property type="match status" value="1"/>
</dbReference>
<gene>
    <name evidence="6" type="ORF">ENJ46_04640</name>
</gene>
<dbReference type="GO" id="GO:0046872">
    <property type="term" value="F:metal ion binding"/>
    <property type="evidence" value="ECO:0007669"/>
    <property type="project" value="UniProtKB-KW"/>
</dbReference>
<comment type="similarity">
    <text evidence="4">Belongs to the alkaline phosphatase family.</text>
</comment>
<keyword evidence="3" id="KW-0862">Zinc</keyword>
<proteinExistence type="inferred from homology"/>
<dbReference type="GO" id="GO:0004035">
    <property type="term" value="F:alkaline phosphatase activity"/>
    <property type="evidence" value="ECO:0007669"/>
    <property type="project" value="TreeGrafter"/>
</dbReference>
<keyword evidence="3" id="KW-0460">Magnesium</keyword>
<comment type="caution">
    <text evidence="6">The sequence shown here is derived from an EMBL/GenBank/DDBJ whole genome shotgun (WGS) entry which is preliminary data.</text>
</comment>